<dbReference type="OrthoDB" id="9769143at2"/>
<dbReference type="SUPFAM" id="SSF56935">
    <property type="entry name" value="Porins"/>
    <property type="match status" value="1"/>
</dbReference>
<dbReference type="eggNOG" id="COG3103">
    <property type="taxonomic scope" value="Bacteria"/>
</dbReference>
<proteinExistence type="predicted"/>
<reference evidence="1 2" key="1">
    <citation type="journal article" date="2017" name="Antonie Van Leeuwenhoek">
        <title>Rhizobium rhizosphaerae sp. nov., a novel species isolated from rice rhizosphere.</title>
        <authorList>
            <person name="Zhao J.J."/>
            <person name="Zhang J."/>
            <person name="Zhang R.J."/>
            <person name="Zhang C.W."/>
            <person name="Yin H.Q."/>
            <person name="Zhang X.X."/>
        </authorList>
    </citation>
    <scope>NUCLEOTIDE SEQUENCE [LARGE SCALE GENOMIC DNA]</scope>
    <source>
        <strain evidence="1 2">BSs20135</strain>
    </source>
</reference>
<comment type="caution">
    <text evidence="1">The sequence shown here is derived from an EMBL/GenBank/DDBJ whole genome shotgun (WGS) entry which is preliminary data.</text>
</comment>
<dbReference type="EMBL" id="BAEO01000055">
    <property type="protein sequence ID" value="GAC20654.1"/>
    <property type="molecule type" value="Genomic_DNA"/>
</dbReference>
<evidence type="ECO:0008006" key="3">
    <source>
        <dbReference type="Google" id="ProtNLM"/>
    </source>
</evidence>
<protein>
    <recommendedName>
        <fullName evidence="3">Alginate export domain-containing protein</fullName>
    </recommendedName>
</protein>
<organism evidence="1 2">
    <name type="scientific">Paraglaciecola arctica BSs20135</name>
    <dbReference type="NCBI Taxonomy" id="493475"/>
    <lineage>
        <taxon>Bacteria</taxon>
        <taxon>Pseudomonadati</taxon>
        <taxon>Pseudomonadota</taxon>
        <taxon>Gammaproteobacteria</taxon>
        <taxon>Alteromonadales</taxon>
        <taxon>Alteromonadaceae</taxon>
        <taxon>Paraglaciecola</taxon>
    </lineage>
</organism>
<dbReference type="RefSeq" id="WP_007622779.1">
    <property type="nucleotide sequence ID" value="NZ_BAEO01000055.1"/>
</dbReference>
<keyword evidence="2" id="KW-1185">Reference proteome</keyword>
<dbReference type="Proteomes" id="UP000006327">
    <property type="component" value="Unassembled WGS sequence"/>
</dbReference>
<evidence type="ECO:0000313" key="1">
    <source>
        <dbReference type="EMBL" id="GAC20654.1"/>
    </source>
</evidence>
<name>K6XJ05_9ALTE</name>
<dbReference type="AlphaFoldDB" id="K6XJ05"/>
<sequence>MLVSMLAKTTTKNIKPAILVILTLYLSFSGLAYGASNVSTIWSIDYRFSTNLHNSDLEFSRFSLASETRFSLSRNWSAQLEARAEFADDDVGLGTINGYSSLSRPLVDKKHTRLELDRAFIQWRKRAHSFTLGKQVTPWGVLDGVQITDRFDPVRRRDFIFTDVRPERIARWGARWRNKIGNFKLDTSFALDGTITQQAEPGTLFFTTSTRFTGGVDVTNTPVNISSQNRNNSLAQSTFGARVSHPLGEGDISFLMFRGPDTDPILSLTTHQSINEPITVELNYQRRTLYGATYDVTIGETVLRAELAYIPDQPINIIGDTPLQSADTRRLLAGFGLDWSAPDQWFVNAQLAIDYIDGEELNLLRPDTDTILTLRAQRLFVNGRLLFKAELLGTLNQRDGVLRPELVYEYTDKLKLRSGIDWLFGDENSQFGQFKDNSRLWFAATYTF</sequence>
<dbReference type="InterPro" id="IPR010727">
    <property type="entry name" value="DUF1302"/>
</dbReference>
<evidence type="ECO:0000313" key="2">
    <source>
        <dbReference type="Proteomes" id="UP000006327"/>
    </source>
</evidence>
<accession>K6XJ05</accession>
<dbReference type="Pfam" id="PF06980">
    <property type="entry name" value="DUF1302"/>
    <property type="match status" value="1"/>
</dbReference>
<dbReference type="STRING" id="493475.GARC_3700"/>
<gene>
    <name evidence="1" type="ORF">GARC_3700</name>
</gene>